<dbReference type="Proteomes" id="UP000886856">
    <property type="component" value="Unassembled WGS sequence"/>
</dbReference>
<comment type="caution">
    <text evidence="2">The sequence shown here is derived from an EMBL/GenBank/DDBJ whole genome shotgun (WGS) entry which is preliminary data.</text>
</comment>
<evidence type="ECO:0000313" key="3">
    <source>
        <dbReference type="Proteomes" id="UP000886856"/>
    </source>
</evidence>
<accession>A0A9D2I0Y3</accession>
<dbReference type="AlphaFoldDB" id="A0A9D2I0Y3"/>
<gene>
    <name evidence="2" type="ORF">H9948_05530</name>
</gene>
<sequence length="172" mass="19345">MKKIIVALLVALLVLTGCTSAPSTKDVKLEDIHTAIKEAYGEDYIPNMEFEAEFLEMEFGLTSDLYDEVIAELSMMSMHVDRLLIVRAKEGSADKVEELLNEARDRKIEDTFAYPMNIARLNATQVVRQGDIMAFMILGAYPADDVIDEEVQIKFAKDEIQKGVDAFNSVFK</sequence>
<proteinExistence type="predicted"/>
<dbReference type="PROSITE" id="PS51257">
    <property type="entry name" value="PROKAR_LIPOPROTEIN"/>
    <property type="match status" value="1"/>
</dbReference>
<name>A0A9D2I0Y3_9LACT</name>
<dbReference type="Pfam" id="PF14270">
    <property type="entry name" value="DUF4358"/>
    <property type="match status" value="1"/>
</dbReference>
<dbReference type="EMBL" id="DWYW01000123">
    <property type="protein sequence ID" value="HJA90235.1"/>
    <property type="molecule type" value="Genomic_DNA"/>
</dbReference>
<feature type="chain" id="PRO_5038932075" evidence="1">
    <location>
        <begin position="22"/>
        <end position="172"/>
    </location>
</feature>
<keyword evidence="1" id="KW-0732">Signal</keyword>
<reference evidence="2" key="1">
    <citation type="journal article" date="2021" name="PeerJ">
        <title>Extensive microbial diversity within the chicken gut microbiome revealed by metagenomics and culture.</title>
        <authorList>
            <person name="Gilroy R."/>
            <person name="Ravi A."/>
            <person name="Getino M."/>
            <person name="Pursley I."/>
            <person name="Horton D.L."/>
            <person name="Alikhan N.F."/>
            <person name="Baker D."/>
            <person name="Gharbi K."/>
            <person name="Hall N."/>
            <person name="Watson M."/>
            <person name="Adriaenssens E.M."/>
            <person name="Foster-Nyarko E."/>
            <person name="Jarju S."/>
            <person name="Secka A."/>
            <person name="Antonio M."/>
            <person name="Oren A."/>
            <person name="Chaudhuri R.R."/>
            <person name="La Ragione R."/>
            <person name="Hildebrand F."/>
            <person name="Pallen M.J."/>
        </authorList>
    </citation>
    <scope>NUCLEOTIDE SEQUENCE</scope>
    <source>
        <strain evidence="2">CHK171-505</strain>
    </source>
</reference>
<reference evidence="2" key="2">
    <citation type="submission" date="2021-04" db="EMBL/GenBank/DDBJ databases">
        <authorList>
            <person name="Gilroy R."/>
        </authorList>
    </citation>
    <scope>NUCLEOTIDE SEQUENCE</scope>
    <source>
        <strain evidence="2">CHK171-505</strain>
    </source>
</reference>
<evidence type="ECO:0000313" key="2">
    <source>
        <dbReference type="EMBL" id="HJA90235.1"/>
    </source>
</evidence>
<organism evidence="2 3">
    <name type="scientific">Candidatus Jeotgalibaca merdavium</name>
    <dbReference type="NCBI Taxonomy" id="2838627"/>
    <lineage>
        <taxon>Bacteria</taxon>
        <taxon>Bacillati</taxon>
        <taxon>Bacillota</taxon>
        <taxon>Bacilli</taxon>
        <taxon>Lactobacillales</taxon>
        <taxon>Carnobacteriaceae</taxon>
        <taxon>Jeotgalibaca</taxon>
    </lineage>
</organism>
<evidence type="ECO:0000256" key="1">
    <source>
        <dbReference type="SAM" id="SignalP"/>
    </source>
</evidence>
<feature type="signal peptide" evidence="1">
    <location>
        <begin position="1"/>
        <end position="21"/>
    </location>
</feature>
<protein>
    <submittedName>
        <fullName evidence="2">DUF4358 domain-containing protein</fullName>
    </submittedName>
</protein>
<dbReference type="InterPro" id="IPR025648">
    <property type="entry name" value="DUF4358"/>
</dbReference>